<comment type="similarity">
    <text evidence="1">Belongs to the remorin family.</text>
</comment>
<dbReference type="GO" id="GO:0017125">
    <property type="term" value="F:deoxycytidyl transferase activity"/>
    <property type="evidence" value="ECO:0007669"/>
    <property type="project" value="TreeGrafter"/>
</dbReference>
<dbReference type="GO" id="GO:0070987">
    <property type="term" value="P:error-free translesion synthesis"/>
    <property type="evidence" value="ECO:0007669"/>
    <property type="project" value="TreeGrafter"/>
</dbReference>
<evidence type="ECO:0000313" key="5">
    <source>
        <dbReference type="Proteomes" id="UP001237642"/>
    </source>
</evidence>
<dbReference type="GO" id="GO:0005634">
    <property type="term" value="C:nucleus"/>
    <property type="evidence" value="ECO:0007669"/>
    <property type="project" value="TreeGrafter"/>
</dbReference>
<dbReference type="GO" id="GO:0042276">
    <property type="term" value="P:error-prone translesion synthesis"/>
    <property type="evidence" value="ECO:0007669"/>
    <property type="project" value="TreeGrafter"/>
</dbReference>
<name>A0AAD8GVW1_9APIA</name>
<accession>A0AAD8GVW1</accession>
<evidence type="ECO:0000256" key="2">
    <source>
        <dbReference type="SAM" id="MobiDB-lite"/>
    </source>
</evidence>
<evidence type="ECO:0000259" key="3">
    <source>
        <dbReference type="Pfam" id="PF03763"/>
    </source>
</evidence>
<feature type="compositionally biased region" description="Polar residues" evidence="2">
    <location>
        <begin position="113"/>
        <end position="134"/>
    </location>
</feature>
<organism evidence="4 5">
    <name type="scientific">Heracleum sosnowskyi</name>
    <dbReference type="NCBI Taxonomy" id="360622"/>
    <lineage>
        <taxon>Eukaryota</taxon>
        <taxon>Viridiplantae</taxon>
        <taxon>Streptophyta</taxon>
        <taxon>Embryophyta</taxon>
        <taxon>Tracheophyta</taxon>
        <taxon>Spermatophyta</taxon>
        <taxon>Magnoliopsida</taxon>
        <taxon>eudicotyledons</taxon>
        <taxon>Gunneridae</taxon>
        <taxon>Pentapetalae</taxon>
        <taxon>asterids</taxon>
        <taxon>campanulids</taxon>
        <taxon>Apiales</taxon>
        <taxon>Apiaceae</taxon>
        <taxon>Apioideae</taxon>
        <taxon>apioid superclade</taxon>
        <taxon>Tordylieae</taxon>
        <taxon>Tordyliinae</taxon>
        <taxon>Heracleum</taxon>
    </lineage>
</organism>
<gene>
    <name evidence="4" type="ORF">POM88_048807</name>
</gene>
<dbReference type="PANTHER" id="PTHR45990">
    <property type="entry name" value="DNA REPAIR PROTEIN REV1"/>
    <property type="match status" value="1"/>
</dbReference>
<feature type="region of interest" description="Disordered" evidence="2">
    <location>
        <begin position="113"/>
        <end position="138"/>
    </location>
</feature>
<reference evidence="4" key="2">
    <citation type="submission" date="2023-05" db="EMBL/GenBank/DDBJ databases">
        <authorList>
            <person name="Schelkunov M.I."/>
        </authorList>
    </citation>
    <scope>NUCLEOTIDE SEQUENCE</scope>
    <source>
        <strain evidence="4">Hsosn_3</strain>
        <tissue evidence="4">Leaf</tissue>
    </source>
</reference>
<dbReference type="EMBL" id="JAUIZM010000011">
    <property type="protein sequence ID" value="KAK1355551.1"/>
    <property type="molecule type" value="Genomic_DNA"/>
</dbReference>
<comment type="caution">
    <text evidence="4">The sequence shown here is derived from an EMBL/GenBank/DDBJ whole genome shotgun (WGS) entry which is preliminary data.</text>
</comment>
<protein>
    <recommendedName>
        <fullName evidence="3">Remorin C-terminal domain-containing protein</fullName>
    </recommendedName>
</protein>
<feature type="domain" description="Remorin C-terminal" evidence="3">
    <location>
        <begin position="7"/>
        <end position="55"/>
    </location>
</feature>
<proteinExistence type="inferred from homology"/>
<sequence length="312" mass="34256">MFIYEPEEFEKKRSAYVEKMKNKMAEIHKLAEEKRAVVVAKKREDQLKSAVKEAQTTAAYGVVAATSDSSFSENDDVMPYSLSQIDISVLHQLPEEMRADILELLPAHRKQECNSNLGPAKSSPQQSSDTNYTEDLSGPRESISINDFWLGNPPIWVEDFKKSSCLVLSVFADSYYKSGSTGQLSSILQRAMSDFVPSVGSTPDGLDNVEKINEKLSVGDAVGDLLSDGKSHCPTLLLGRCAKPSNASSSNAPTDTYVQELTTKIRQSLADEVEEKVKQVQAEVDVQIVNYDLVIWLVDCDGGFCIGGGVGW</sequence>
<reference evidence="4" key="1">
    <citation type="submission" date="2023-02" db="EMBL/GenBank/DDBJ databases">
        <title>Genome of toxic invasive species Heracleum sosnowskyi carries increased number of genes despite the absence of recent whole-genome duplications.</title>
        <authorList>
            <person name="Schelkunov M."/>
            <person name="Shtratnikova V."/>
            <person name="Makarenko M."/>
            <person name="Klepikova A."/>
            <person name="Omelchenko D."/>
            <person name="Novikova G."/>
            <person name="Obukhova E."/>
            <person name="Bogdanov V."/>
            <person name="Penin A."/>
            <person name="Logacheva M."/>
        </authorList>
    </citation>
    <scope>NUCLEOTIDE SEQUENCE</scope>
    <source>
        <strain evidence="4">Hsosn_3</strain>
        <tissue evidence="4">Leaf</tissue>
    </source>
</reference>
<dbReference type="Pfam" id="PF03763">
    <property type="entry name" value="Remorin_C"/>
    <property type="match status" value="1"/>
</dbReference>
<keyword evidence="5" id="KW-1185">Reference proteome</keyword>
<dbReference type="PANTHER" id="PTHR45990:SF1">
    <property type="entry name" value="DNA REPAIR PROTEIN REV1"/>
    <property type="match status" value="1"/>
</dbReference>
<dbReference type="Proteomes" id="UP001237642">
    <property type="component" value="Unassembled WGS sequence"/>
</dbReference>
<dbReference type="GO" id="GO:0003887">
    <property type="term" value="F:DNA-directed DNA polymerase activity"/>
    <property type="evidence" value="ECO:0007669"/>
    <property type="project" value="TreeGrafter"/>
</dbReference>
<dbReference type="AlphaFoldDB" id="A0AAD8GVW1"/>
<evidence type="ECO:0000256" key="1">
    <source>
        <dbReference type="ARBA" id="ARBA00005711"/>
    </source>
</evidence>
<evidence type="ECO:0000313" key="4">
    <source>
        <dbReference type="EMBL" id="KAK1355551.1"/>
    </source>
</evidence>
<dbReference type="InterPro" id="IPR005516">
    <property type="entry name" value="Remorin_C"/>
</dbReference>